<evidence type="ECO:0000256" key="6">
    <source>
        <dbReference type="ARBA" id="ARBA00023136"/>
    </source>
</evidence>
<keyword evidence="3 8" id="KW-0812">Transmembrane</keyword>
<dbReference type="Gene3D" id="1.20.1540.10">
    <property type="entry name" value="Rhomboid-like"/>
    <property type="match status" value="1"/>
</dbReference>
<dbReference type="InterPro" id="IPR035952">
    <property type="entry name" value="Rhomboid-like_sf"/>
</dbReference>
<dbReference type="Proteomes" id="UP000244810">
    <property type="component" value="Unassembled WGS sequence"/>
</dbReference>
<evidence type="ECO:0000259" key="9">
    <source>
        <dbReference type="Pfam" id="PF01694"/>
    </source>
</evidence>
<accession>A0A2T7UMX4</accession>
<evidence type="ECO:0000256" key="3">
    <source>
        <dbReference type="ARBA" id="ARBA00022692"/>
    </source>
</evidence>
<evidence type="ECO:0000256" key="1">
    <source>
        <dbReference type="ARBA" id="ARBA00004141"/>
    </source>
</evidence>
<reference evidence="10 11" key="1">
    <citation type="journal article" date="2011" name="Syst. Appl. Microbiol.">
        <title>Defluviimonas denitrificans gen. nov., sp. nov., and Pararhodobacter aggregans gen. nov., sp. nov., non-phototrophic Rhodobacteraceae from the biofilter of a marine aquaculture.</title>
        <authorList>
            <person name="Foesel B.U."/>
            <person name="Drake H.L."/>
            <person name="Schramm A."/>
        </authorList>
    </citation>
    <scope>NUCLEOTIDE SEQUENCE [LARGE SCALE GENOMIC DNA]</scope>
    <source>
        <strain evidence="10 11">D1-19</strain>
    </source>
</reference>
<feature type="compositionally biased region" description="Low complexity" evidence="7">
    <location>
        <begin position="1"/>
        <end position="11"/>
    </location>
</feature>
<feature type="transmembrane region" description="Helical" evidence="8">
    <location>
        <begin position="156"/>
        <end position="175"/>
    </location>
</feature>
<dbReference type="InterPro" id="IPR050925">
    <property type="entry name" value="Rhomboid_protease_S54"/>
</dbReference>
<dbReference type="GO" id="GO:0006508">
    <property type="term" value="P:proteolysis"/>
    <property type="evidence" value="ECO:0007669"/>
    <property type="project" value="UniProtKB-KW"/>
</dbReference>
<evidence type="ECO:0000313" key="11">
    <source>
        <dbReference type="Proteomes" id="UP000244810"/>
    </source>
</evidence>
<dbReference type="GO" id="GO:0016020">
    <property type="term" value="C:membrane"/>
    <property type="evidence" value="ECO:0007669"/>
    <property type="project" value="UniProtKB-SubCell"/>
</dbReference>
<gene>
    <name evidence="10" type="ORF">DDE23_17760</name>
</gene>
<feature type="transmembrane region" description="Helical" evidence="8">
    <location>
        <begin position="61"/>
        <end position="81"/>
    </location>
</feature>
<comment type="subcellular location">
    <subcellularLocation>
        <location evidence="1">Membrane</location>
        <topology evidence="1">Multi-pass membrane protein</topology>
    </subcellularLocation>
</comment>
<name>A0A2T7UMX4_9RHOB</name>
<feature type="transmembrane region" description="Helical" evidence="8">
    <location>
        <begin position="213"/>
        <end position="232"/>
    </location>
</feature>
<dbReference type="InterPro" id="IPR022764">
    <property type="entry name" value="Peptidase_S54_rhomboid_dom"/>
</dbReference>
<evidence type="ECO:0000256" key="7">
    <source>
        <dbReference type="SAM" id="MobiDB-lite"/>
    </source>
</evidence>
<organism evidence="10 11">
    <name type="scientific">Pararhodobacter aggregans</name>
    <dbReference type="NCBI Taxonomy" id="404875"/>
    <lineage>
        <taxon>Bacteria</taxon>
        <taxon>Pseudomonadati</taxon>
        <taxon>Pseudomonadota</taxon>
        <taxon>Alphaproteobacteria</taxon>
        <taxon>Rhodobacterales</taxon>
        <taxon>Paracoccaceae</taxon>
        <taxon>Pararhodobacter</taxon>
    </lineage>
</organism>
<feature type="region of interest" description="Disordered" evidence="7">
    <location>
        <begin position="1"/>
        <end position="25"/>
    </location>
</feature>
<sequence length="270" mass="28763">MPSGSRSGPTPGSSPPRSRRCGGPRAIDRAPRAAALAVARRACHACAMTDRPVLPAAPRPAPIVLAIAGLCALFELAFTLADLPMVGYEGLRRAALVYGAFWPGLLQDWEPVFPGQPVTMFISYAFLHGGFLHMLFNMLVMIALGREAVARLGQGGFLLAFLITAIGAAGTYYLLDSTGTPMLGASGAVFGFFGMQVYWDVQIRRARGLSLDQPVRLVIGLVVMNVLLWALVSGMLAWQAHLGGFVTGVVLAALVTPTLNHRHRSGRRGN</sequence>
<feature type="transmembrane region" description="Helical" evidence="8">
    <location>
        <begin position="238"/>
        <end position="259"/>
    </location>
</feature>
<comment type="similarity">
    <text evidence="2">Belongs to the peptidase S54 family.</text>
</comment>
<keyword evidence="6 8" id="KW-0472">Membrane</keyword>
<evidence type="ECO:0000256" key="4">
    <source>
        <dbReference type="ARBA" id="ARBA00022801"/>
    </source>
</evidence>
<feature type="transmembrane region" description="Helical" evidence="8">
    <location>
        <begin position="121"/>
        <end position="144"/>
    </location>
</feature>
<dbReference type="SUPFAM" id="SSF144091">
    <property type="entry name" value="Rhomboid-like"/>
    <property type="match status" value="1"/>
</dbReference>
<dbReference type="PANTHER" id="PTHR43731:SF14">
    <property type="entry name" value="PRESENILIN-ASSOCIATED RHOMBOID-LIKE PROTEIN, MITOCHONDRIAL"/>
    <property type="match status" value="1"/>
</dbReference>
<evidence type="ECO:0000256" key="8">
    <source>
        <dbReference type="SAM" id="Phobius"/>
    </source>
</evidence>
<keyword evidence="4" id="KW-0378">Hydrolase</keyword>
<comment type="caution">
    <text evidence="10">The sequence shown here is derived from an EMBL/GenBank/DDBJ whole genome shotgun (WGS) entry which is preliminary data.</text>
</comment>
<dbReference type="GO" id="GO:0004252">
    <property type="term" value="F:serine-type endopeptidase activity"/>
    <property type="evidence" value="ECO:0007669"/>
    <property type="project" value="InterPro"/>
</dbReference>
<feature type="transmembrane region" description="Helical" evidence="8">
    <location>
        <begin position="181"/>
        <end position="201"/>
    </location>
</feature>
<feature type="domain" description="Peptidase S54 rhomboid" evidence="9">
    <location>
        <begin position="119"/>
        <end position="255"/>
    </location>
</feature>
<evidence type="ECO:0000256" key="2">
    <source>
        <dbReference type="ARBA" id="ARBA00009045"/>
    </source>
</evidence>
<dbReference type="EMBL" id="QDDR01000010">
    <property type="protein sequence ID" value="PVE46042.1"/>
    <property type="molecule type" value="Genomic_DNA"/>
</dbReference>
<dbReference type="Pfam" id="PF01694">
    <property type="entry name" value="Rhomboid"/>
    <property type="match status" value="1"/>
</dbReference>
<dbReference type="AlphaFoldDB" id="A0A2T7UMX4"/>
<proteinExistence type="inferred from homology"/>
<keyword evidence="11" id="KW-1185">Reference proteome</keyword>
<dbReference type="PANTHER" id="PTHR43731">
    <property type="entry name" value="RHOMBOID PROTEASE"/>
    <property type="match status" value="1"/>
</dbReference>
<keyword evidence="5 8" id="KW-1133">Transmembrane helix</keyword>
<evidence type="ECO:0000313" key="10">
    <source>
        <dbReference type="EMBL" id="PVE46042.1"/>
    </source>
</evidence>
<evidence type="ECO:0000256" key="5">
    <source>
        <dbReference type="ARBA" id="ARBA00022989"/>
    </source>
</evidence>
<keyword evidence="10" id="KW-0645">Protease</keyword>
<protein>
    <submittedName>
        <fullName evidence="10">Rhomboid family intramembrane serine protease</fullName>
    </submittedName>
</protein>